<dbReference type="PANTHER" id="PTHR22753">
    <property type="entry name" value="TRANSMEMBRANE PROTEIN 68"/>
    <property type="match status" value="1"/>
</dbReference>
<dbReference type="EMBL" id="ATBP01001114">
    <property type="protein sequence ID" value="ETR68022.1"/>
    <property type="molecule type" value="Genomic_DNA"/>
</dbReference>
<reference evidence="4" key="1">
    <citation type="submission" date="2012-11" db="EMBL/GenBank/DDBJ databases">
        <authorList>
            <person name="Lucero-Rivera Y.E."/>
            <person name="Tovar-Ramirez D."/>
        </authorList>
    </citation>
    <scope>NUCLEOTIDE SEQUENCE [LARGE SCALE GENOMIC DNA]</scope>
    <source>
        <strain evidence="4">Araruama</strain>
    </source>
</reference>
<organism evidence="3 4">
    <name type="scientific">Candidatus Magnetoglobus multicellularis str. Araruama</name>
    <dbReference type="NCBI Taxonomy" id="890399"/>
    <lineage>
        <taxon>Bacteria</taxon>
        <taxon>Pseudomonadati</taxon>
        <taxon>Thermodesulfobacteriota</taxon>
        <taxon>Desulfobacteria</taxon>
        <taxon>Desulfobacterales</taxon>
        <taxon>Desulfobacteraceae</taxon>
        <taxon>Candidatus Magnetoglobus</taxon>
    </lineage>
</organism>
<comment type="caution">
    <text evidence="3">The sequence shown here is derived from an EMBL/GenBank/DDBJ whole genome shotgun (WGS) entry which is preliminary data.</text>
</comment>
<evidence type="ECO:0000256" key="2">
    <source>
        <dbReference type="ARBA" id="ARBA00023315"/>
    </source>
</evidence>
<sequence length="269" mass="31046">MQWYFFKRYDIDRIDQRNDQLIEKLSPYVNFILRNYFRSTVRGIYRIPRGPGLFVGNHNAALLTPDSYIFATEVCERKGVQEVPYGLGHEITISMPFIHQFLIPLGAVRASHDCAHRLFKQNKKVLVYPGGDYDVMRPFRHRNKIVFGGRKGYIRLAVRENVPVIPVVTAGAHSVYIIIDDMRWLARLLRLDRLFRMNVLPLTLSIPWGLTLGPLPFFIPYPSKISIEILDPIYFNKTGEAAANDNIYVQECATEVESRMQAALDRMVA</sequence>
<dbReference type="InterPro" id="IPR007130">
    <property type="entry name" value="DAGAT"/>
</dbReference>
<gene>
    <name evidence="3" type="ORF">OMM_04815</name>
</gene>
<dbReference type="SUPFAM" id="SSF69593">
    <property type="entry name" value="Glycerol-3-phosphate (1)-acyltransferase"/>
    <property type="match status" value="1"/>
</dbReference>
<protein>
    <submittedName>
        <fullName evidence="3">Phospholipid/glycerol acyltransferase</fullName>
    </submittedName>
</protein>
<proteinExistence type="predicted"/>
<dbReference type="Proteomes" id="UP000189670">
    <property type="component" value="Unassembled WGS sequence"/>
</dbReference>
<dbReference type="AlphaFoldDB" id="A0A1V1NZH9"/>
<evidence type="ECO:0000313" key="3">
    <source>
        <dbReference type="EMBL" id="ETR68022.1"/>
    </source>
</evidence>
<evidence type="ECO:0000256" key="1">
    <source>
        <dbReference type="ARBA" id="ARBA00022679"/>
    </source>
</evidence>
<dbReference type="GO" id="GO:0008374">
    <property type="term" value="F:O-acyltransferase activity"/>
    <property type="evidence" value="ECO:0007669"/>
    <property type="project" value="InterPro"/>
</dbReference>
<keyword evidence="1 3" id="KW-0808">Transferase</keyword>
<dbReference type="Pfam" id="PF03982">
    <property type="entry name" value="DAGAT"/>
    <property type="match status" value="1"/>
</dbReference>
<keyword evidence="2 3" id="KW-0012">Acyltransferase</keyword>
<evidence type="ECO:0000313" key="4">
    <source>
        <dbReference type="Proteomes" id="UP000189670"/>
    </source>
</evidence>
<dbReference type="GO" id="GO:0016020">
    <property type="term" value="C:membrane"/>
    <property type="evidence" value="ECO:0007669"/>
    <property type="project" value="TreeGrafter"/>
</dbReference>
<dbReference type="PANTHER" id="PTHR22753:SF14">
    <property type="entry name" value="MONOACYLGLYCEROL_DIACYLGLYCEROL O-ACYLTRANSFERASE"/>
    <property type="match status" value="1"/>
</dbReference>
<name>A0A1V1NZH9_9BACT</name>
<accession>A0A1V1NZH9</accession>